<dbReference type="EMBL" id="CAJNRG010007320">
    <property type="protein sequence ID" value="CAF2094048.1"/>
    <property type="molecule type" value="Genomic_DNA"/>
</dbReference>
<dbReference type="GO" id="GO:0006952">
    <property type="term" value="P:defense response"/>
    <property type="evidence" value="ECO:0007669"/>
    <property type="project" value="UniProtKB-KW"/>
</dbReference>
<dbReference type="EMBL" id="CAJOBI010113620">
    <property type="protein sequence ID" value="CAF4644690.1"/>
    <property type="molecule type" value="Genomic_DNA"/>
</dbReference>
<dbReference type="EMBL" id="CAJNRF010011982">
    <property type="protein sequence ID" value="CAF2136376.1"/>
    <property type="molecule type" value="Genomic_DNA"/>
</dbReference>
<dbReference type="Proteomes" id="UP000663887">
    <property type="component" value="Unassembled WGS sequence"/>
</dbReference>
<dbReference type="EMBL" id="CAJOBG010006479">
    <property type="protein sequence ID" value="CAF4188206.1"/>
    <property type="molecule type" value="Genomic_DNA"/>
</dbReference>
<keyword evidence="11" id="KW-1185">Reference proteome</keyword>
<dbReference type="Proteomes" id="UP000663856">
    <property type="component" value="Unassembled WGS sequence"/>
</dbReference>
<dbReference type="CDD" id="cd00325">
    <property type="entry name" value="chitinase_GH19"/>
    <property type="match status" value="1"/>
</dbReference>
<dbReference type="GO" id="GO:0004568">
    <property type="term" value="F:chitinase activity"/>
    <property type="evidence" value="ECO:0007669"/>
    <property type="project" value="InterPro"/>
</dbReference>
<reference evidence="4" key="1">
    <citation type="submission" date="2021-02" db="EMBL/GenBank/DDBJ databases">
        <authorList>
            <person name="Nowell W R."/>
        </authorList>
    </citation>
    <scope>NUCLEOTIDE SEQUENCE</scope>
</reference>
<dbReference type="InterPro" id="IPR023346">
    <property type="entry name" value="Lysozyme-like_dom_sf"/>
</dbReference>
<keyword evidence="2" id="KW-1015">Disulfide bond</keyword>
<evidence type="ECO:0000313" key="11">
    <source>
        <dbReference type="Proteomes" id="UP000663866"/>
    </source>
</evidence>
<dbReference type="PANTHER" id="PTHR22595">
    <property type="entry name" value="CHITINASE-RELATED"/>
    <property type="match status" value="1"/>
</dbReference>
<keyword evidence="1" id="KW-0611">Plant defense</keyword>
<evidence type="ECO:0000256" key="1">
    <source>
        <dbReference type="ARBA" id="ARBA00022821"/>
    </source>
</evidence>
<evidence type="ECO:0000313" key="7">
    <source>
        <dbReference type="EMBL" id="CAF4054360.1"/>
    </source>
</evidence>
<evidence type="ECO:0000313" key="5">
    <source>
        <dbReference type="EMBL" id="CAF2094048.1"/>
    </source>
</evidence>
<evidence type="ECO:0000313" key="4">
    <source>
        <dbReference type="EMBL" id="CAF2026668.1"/>
    </source>
</evidence>
<evidence type="ECO:0000313" key="10">
    <source>
        <dbReference type="Proteomes" id="UP000663824"/>
    </source>
</evidence>
<protein>
    <recommendedName>
        <fullName evidence="3">Glycoside hydrolase family 19 catalytic domain-containing protein</fullName>
    </recommendedName>
</protein>
<evidence type="ECO:0000313" key="9">
    <source>
        <dbReference type="EMBL" id="CAF4644690.1"/>
    </source>
</evidence>
<dbReference type="GO" id="GO:0006032">
    <property type="term" value="P:chitin catabolic process"/>
    <property type="evidence" value="ECO:0007669"/>
    <property type="project" value="InterPro"/>
</dbReference>
<dbReference type="Proteomes" id="UP000663842">
    <property type="component" value="Unassembled WGS sequence"/>
</dbReference>
<feature type="domain" description="Glycoside hydrolase family 19 catalytic" evidence="3">
    <location>
        <begin position="80"/>
        <end position="139"/>
    </location>
</feature>
<dbReference type="PANTHER" id="PTHR22595:SF79">
    <property type="entry name" value="CHITINASE 12"/>
    <property type="match status" value="1"/>
</dbReference>
<dbReference type="EMBL" id="CAJOBF010002757">
    <property type="protein sequence ID" value="CAF4054360.1"/>
    <property type="molecule type" value="Genomic_DNA"/>
</dbReference>
<evidence type="ECO:0000313" key="6">
    <source>
        <dbReference type="EMBL" id="CAF2136376.1"/>
    </source>
</evidence>
<proteinExistence type="predicted"/>
<dbReference type="SUPFAM" id="SSF53955">
    <property type="entry name" value="Lysozyme-like"/>
    <property type="match status" value="1"/>
</dbReference>
<gene>
    <name evidence="4" type="ORF">MBJ925_LOCUS9570</name>
    <name evidence="8" type="ORF">OVN521_LOCUS25681</name>
    <name evidence="9" type="ORF">SMN809_LOCUS40843</name>
    <name evidence="7" type="ORF">UXM345_LOCUS19429</name>
    <name evidence="6" type="ORF">WKI299_LOCUS27406</name>
    <name evidence="5" type="ORF">XDN619_LOCUS17320</name>
</gene>
<dbReference type="InterPro" id="IPR000726">
    <property type="entry name" value="Glyco_hydro_19_cat"/>
</dbReference>
<dbReference type="Proteomes" id="UP000676336">
    <property type="component" value="Unassembled WGS sequence"/>
</dbReference>
<organism evidence="4 10">
    <name type="scientific">Rotaria magnacalcarata</name>
    <dbReference type="NCBI Taxonomy" id="392030"/>
    <lineage>
        <taxon>Eukaryota</taxon>
        <taxon>Metazoa</taxon>
        <taxon>Spiralia</taxon>
        <taxon>Gnathifera</taxon>
        <taxon>Rotifera</taxon>
        <taxon>Eurotatoria</taxon>
        <taxon>Bdelloidea</taxon>
        <taxon>Philodinida</taxon>
        <taxon>Philodinidae</taxon>
        <taxon>Rotaria</taxon>
    </lineage>
</organism>
<dbReference type="AlphaFoldDB" id="A0A816N7U7"/>
<dbReference type="Gene3D" id="1.10.530.10">
    <property type="match status" value="1"/>
</dbReference>
<dbReference type="Pfam" id="PF00182">
    <property type="entry name" value="Glyco_hydro_19"/>
    <property type="match status" value="1"/>
</dbReference>
<dbReference type="EMBL" id="CAJNRE010003608">
    <property type="protein sequence ID" value="CAF2026668.1"/>
    <property type="molecule type" value="Genomic_DNA"/>
</dbReference>
<evidence type="ECO:0000259" key="3">
    <source>
        <dbReference type="Pfam" id="PF00182"/>
    </source>
</evidence>
<dbReference type="Proteomes" id="UP000663866">
    <property type="component" value="Unassembled WGS sequence"/>
</dbReference>
<evidence type="ECO:0000256" key="2">
    <source>
        <dbReference type="ARBA" id="ARBA00023157"/>
    </source>
</evidence>
<dbReference type="GO" id="GO:0016998">
    <property type="term" value="P:cell wall macromolecule catabolic process"/>
    <property type="evidence" value="ECO:0007669"/>
    <property type="project" value="InterPro"/>
</dbReference>
<comment type="caution">
    <text evidence="4">The sequence shown here is derived from an EMBL/GenBank/DDBJ whole genome shotgun (WGS) entry which is preliminary data.</text>
</comment>
<dbReference type="Proteomes" id="UP000663824">
    <property type="component" value="Unassembled WGS sequence"/>
</dbReference>
<sequence>MASQSNSESLISYNDFKKSLINCGFNLPLHKREKYNGLVGALPKAKITTKDELAMFLANIYHESGGLHYTTETNPRDDYEGGRNYCGRGYIQLTHKSNYKAASYDLYDDDRLVRRPNLVSEDEDVAWATTAWFWRKNVHQSGRMDFDKTIERINPIDTPTQTRKRRQYHDIIRGVLGLPDMPHHISYYT</sequence>
<name>A0A816N7U7_9BILA</name>
<accession>A0A816N7U7</accession>
<evidence type="ECO:0000313" key="8">
    <source>
        <dbReference type="EMBL" id="CAF4188206.1"/>
    </source>
</evidence>